<evidence type="ECO:0000313" key="2">
    <source>
        <dbReference type="EMBL" id="CAG9773510.1"/>
    </source>
</evidence>
<dbReference type="OrthoDB" id="6762846at2759"/>
<accession>A0A9N9N2B6</accession>
<proteinExistence type="predicted"/>
<dbReference type="PANTHER" id="PTHR47326">
    <property type="entry name" value="TRANSPOSABLE ELEMENT TC3 TRANSPOSASE-LIKE PROTEIN"/>
    <property type="match status" value="1"/>
</dbReference>
<organism evidence="2 3">
    <name type="scientific">Ceutorhynchus assimilis</name>
    <name type="common">cabbage seed weevil</name>
    <dbReference type="NCBI Taxonomy" id="467358"/>
    <lineage>
        <taxon>Eukaryota</taxon>
        <taxon>Metazoa</taxon>
        <taxon>Ecdysozoa</taxon>
        <taxon>Arthropoda</taxon>
        <taxon>Hexapoda</taxon>
        <taxon>Insecta</taxon>
        <taxon>Pterygota</taxon>
        <taxon>Neoptera</taxon>
        <taxon>Endopterygota</taxon>
        <taxon>Coleoptera</taxon>
        <taxon>Polyphaga</taxon>
        <taxon>Cucujiformia</taxon>
        <taxon>Curculionidae</taxon>
        <taxon>Ceutorhynchinae</taxon>
        <taxon>Ceutorhynchus</taxon>
    </lineage>
</organism>
<dbReference type="Proteomes" id="UP001152799">
    <property type="component" value="Chromosome 9"/>
</dbReference>
<name>A0A9N9N2B6_9CUCU</name>
<gene>
    <name evidence="2" type="ORF">CEUTPL_LOCUS13900</name>
</gene>
<feature type="domain" description="DUF4817" evidence="1">
    <location>
        <begin position="4"/>
        <end position="48"/>
    </location>
</feature>
<reference evidence="2" key="1">
    <citation type="submission" date="2022-01" db="EMBL/GenBank/DDBJ databases">
        <authorList>
            <person name="King R."/>
        </authorList>
    </citation>
    <scope>NUCLEOTIDE SEQUENCE</scope>
</reference>
<dbReference type="InterPro" id="IPR032135">
    <property type="entry name" value="DUF4817"/>
</dbReference>
<sequence>MPYTVREYAEMHFVYGFCNGNARAAERGYRERFPGRERYPDYRVFQRVHNAYVEGQIPGNPHRAGRPYENADAEDDIVEMALEEPSTSVRRISRRSGIPTTTVHRIVRRNQLHPYHVQ</sequence>
<dbReference type="PANTHER" id="PTHR47326:SF1">
    <property type="entry name" value="HTH PSQ-TYPE DOMAIN-CONTAINING PROTEIN"/>
    <property type="match status" value="1"/>
</dbReference>
<evidence type="ECO:0000259" key="1">
    <source>
        <dbReference type="Pfam" id="PF16087"/>
    </source>
</evidence>
<protein>
    <recommendedName>
        <fullName evidence="1">DUF4817 domain-containing protein</fullName>
    </recommendedName>
</protein>
<dbReference type="AlphaFoldDB" id="A0A9N9N2B6"/>
<dbReference type="Pfam" id="PF16087">
    <property type="entry name" value="DUF4817"/>
    <property type="match status" value="1"/>
</dbReference>
<keyword evidence="3" id="KW-1185">Reference proteome</keyword>
<evidence type="ECO:0000313" key="3">
    <source>
        <dbReference type="Proteomes" id="UP001152799"/>
    </source>
</evidence>
<dbReference type="EMBL" id="OU892285">
    <property type="protein sequence ID" value="CAG9773510.1"/>
    <property type="molecule type" value="Genomic_DNA"/>
</dbReference>